<dbReference type="AlphaFoldDB" id="A0A2I0T171"/>
<dbReference type="OrthoDB" id="269822at2759"/>
<dbReference type="PANTHER" id="PTHR46026:SF1">
    <property type="entry name" value="RHO-TYPE GUANINE NUCLEOTIDE EXCHANGE FACTOR, ISOFORM F"/>
    <property type="match status" value="1"/>
</dbReference>
<protein>
    <submittedName>
        <fullName evidence="4">1-phosphatidylinositol-bisphosphate phosphodiesterase gamma-1-like</fullName>
    </submittedName>
</protein>
<keyword evidence="5" id="KW-1185">Reference proteome</keyword>
<evidence type="ECO:0000313" key="5">
    <source>
        <dbReference type="Proteomes" id="UP000233556"/>
    </source>
</evidence>
<dbReference type="PANTHER" id="PTHR46026">
    <property type="entry name" value="RHO-TYPE GUANINE NUCLEOTIDE EXCHANGE FACTOR, ISOFORM F"/>
    <property type="match status" value="1"/>
</dbReference>
<dbReference type="FunFam" id="2.30.30.40:FF:000051">
    <property type="entry name" value="1-phosphatidylinositol 4,5-bisphosphate phosphodiesterase gamma"/>
    <property type="match status" value="1"/>
</dbReference>
<dbReference type="GO" id="GO:0005085">
    <property type="term" value="F:guanyl-nucleotide exchange factor activity"/>
    <property type="evidence" value="ECO:0007669"/>
    <property type="project" value="TreeGrafter"/>
</dbReference>
<keyword evidence="1 2" id="KW-0728">SH3 domain</keyword>
<organism evidence="4 5">
    <name type="scientific">Limosa lapponica baueri</name>
    <dbReference type="NCBI Taxonomy" id="1758121"/>
    <lineage>
        <taxon>Eukaryota</taxon>
        <taxon>Metazoa</taxon>
        <taxon>Chordata</taxon>
        <taxon>Craniata</taxon>
        <taxon>Vertebrata</taxon>
        <taxon>Euteleostomi</taxon>
        <taxon>Archelosauria</taxon>
        <taxon>Archosauria</taxon>
        <taxon>Dinosauria</taxon>
        <taxon>Saurischia</taxon>
        <taxon>Theropoda</taxon>
        <taxon>Coelurosauria</taxon>
        <taxon>Aves</taxon>
        <taxon>Neognathae</taxon>
        <taxon>Neoaves</taxon>
        <taxon>Charadriiformes</taxon>
        <taxon>Scolopacidae</taxon>
        <taxon>Limosa</taxon>
    </lineage>
</organism>
<dbReference type="SMART" id="SM00326">
    <property type="entry name" value="SH3"/>
    <property type="match status" value="1"/>
</dbReference>
<gene>
    <name evidence="4" type="ORF">llap_22174</name>
</gene>
<dbReference type="Gene3D" id="2.30.30.40">
    <property type="entry name" value="SH3 Domains"/>
    <property type="match status" value="1"/>
</dbReference>
<proteinExistence type="predicted"/>
<evidence type="ECO:0000313" key="4">
    <source>
        <dbReference type="EMBL" id="PKU27522.1"/>
    </source>
</evidence>
<feature type="domain" description="SH3" evidence="3">
    <location>
        <begin position="25"/>
        <end position="85"/>
    </location>
</feature>
<name>A0A2I0T171_LIMLA</name>
<dbReference type="EMBL" id="KZ526361">
    <property type="protein sequence ID" value="PKU27522.1"/>
    <property type="molecule type" value="Genomic_DNA"/>
</dbReference>
<dbReference type="PROSITE" id="PS50002">
    <property type="entry name" value="SH3"/>
    <property type="match status" value="1"/>
</dbReference>
<reference evidence="5" key="2">
    <citation type="submission" date="2017-12" db="EMBL/GenBank/DDBJ databases">
        <title>Genome sequence of the Bar-tailed Godwit (Limosa lapponica baueri).</title>
        <authorList>
            <person name="Lima N.C.B."/>
            <person name="Parody-Merino A.M."/>
            <person name="Battley P.F."/>
            <person name="Fidler A.E."/>
            <person name="Prosdocimi F."/>
        </authorList>
    </citation>
    <scope>NUCLEOTIDE SEQUENCE [LARGE SCALE GENOMIC DNA]</scope>
</reference>
<dbReference type="CDD" id="cd11825">
    <property type="entry name" value="SH3_PLCgamma"/>
    <property type="match status" value="1"/>
</dbReference>
<evidence type="ECO:0000256" key="2">
    <source>
        <dbReference type="PROSITE-ProRule" id="PRU00192"/>
    </source>
</evidence>
<evidence type="ECO:0000259" key="3">
    <source>
        <dbReference type="PROSITE" id="PS50002"/>
    </source>
</evidence>
<dbReference type="Pfam" id="PF00018">
    <property type="entry name" value="SH3_1"/>
    <property type="match status" value="1"/>
</dbReference>
<dbReference type="Proteomes" id="UP000233556">
    <property type="component" value="Unassembled WGS sequence"/>
</dbReference>
<dbReference type="GO" id="GO:0005737">
    <property type="term" value="C:cytoplasm"/>
    <property type="evidence" value="ECO:0007669"/>
    <property type="project" value="TreeGrafter"/>
</dbReference>
<dbReference type="InterPro" id="IPR001452">
    <property type="entry name" value="SH3_domain"/>
</dbReference>
<reference evidence="5" key="1">
    <citation type="submission" date="2017-11" db="EMBL/GenBank/DDBJ databases">
        <authorList>
            <person name="Lima N.C."/>
            <person name="Parody-Merino A.M."/>
            <person name="Battley P.F."/>
            <person name="Fidler A.E."/>
            <person name="Prosdocimi F."/>
        </authorList>
    </citation>
    <scope>NUCLEOTIDE SEQUENCE [LARGE SCALE GENOMIC DNA]</scope>
</reference>
<accession>A0A2I0T171</accession>
<dbReference type="SUPFAM" id="SSF50044">
    <property type="entry name" value="SH3-domain"/>
    <property type="match status" value="1"/>
</dbReference>
<dbReference type="InterPro" id="IPR036028">
    <property type="entry name" value="SH3-like_dom_sf"/>
</dbReference>
<evidence type="ECO:0000256" key="1">
    <source>
        <dbReference type="ARBA" id="ARBA00022443"/>
    </source>
</evidence>
<dbReference type="PRINTS" id="PR00452">
    <property type="entry name" value="SH3DOMAIN"/>
</dbReference>
<sequence length="127" mass="14454">MELDYGALYEVRTPHFYVEANKMPMARCTVKALYDYKAQREDELSFCKQAIIHNVDKQDGGWWRGDYGGKKQLWFPANYVEEIVSTQAQEQDEAVSALSPSTRDHSCLRCSQSCTSLDPYPEAVGCS</sequence>